<dbReference type="PROSITE" id="PS51779">
    <property type="entry name" value="POTRA"/>
    <property type="match status" value="1"/>
</dbReference>
<comment type="subcellular location">
    <subcellularLocation>
        <location evidence="1">Membrane</location>
    </subcellularLocation>
</comment>
<dbReference type="Pfam" id="PF08478">
    <property type="entry name" value="POTRA_1"/>
    <property type="match status" value="1"/>
</dbReference>
<dbReference type="RefSeq" id="WP_262429950.1">
    <property type="nucleotide sequence ID" value="NZ_JACRTG010000020.1"/>
</dbReference>
<keyword evidence="5 8" id="KW-1133">Transmembrane helix</keyword>
<name>A0A926IKP0_9FIRM</name>
<protein>
    <submittedName>
        <fullName evidence="10">FtsQ-type POTRA domain-containing protein</fullName>
    </submittedName>
</protein>
<evidence type="ECO:0000259" key="9">
    <source>
        <dbReference type="PROSITE" id="PS51779"/>
    </source>
</evidence>
<keyword evidence="6 8" id="KW-0472">Membrane</keyword>
<evidence type="ECO:0000256" key="3">
    <source>
        <dbReference type="ARBA" id="ARBA00022618"/>
    </source>
</evidence>
<dbReference type="InterPro" id="IPR005548">
    <property type="entry name" value="Cell_div_FtsQ/DivIB_C"/>
</dbReference>
<dbReference type="Pfam" id="PF03799">
    <property type="entry name" value="FtsQ_DivIB_C"/>
    <property type="match status" value="1"/>
</dbReference>
<evidence type="ECO:0000256" key="6">
    <source>
        <dbReference type="ARBA" id="ARBA00023136"/>
    </source>
</evidence>
<accession>A0A926IKP0</accession>
<dbReference type="GO" id="GO:0051301">
    <property type="term" value="P:cell division"/>
    <property type="evidence" value="ECO:0007669"/>
    <property type="project" value="UniProtKB-KW"/>
</dbReference>
<evidence type="ECO:0000313" key="11">
    <source>
        <dbReference type="Proteomes" id="UP000601171"/>
    </source>
</evidence>
<evidence type="ECO:0000256" key="5">
    <source>
        <dbReference type="ARBA" id="ARBA00022989"/>
    </source>
</evidence>
<comment type="caution">
    <text evidence="10">The sequence shown here is derived from an EMBL/GenBank/DDBJ whole genome shotgun (WGS) entry which is preliminary data.</text>
</comment>
<evidence type="ECO:0000256" key="7">
    <source>
        <dbReference type="ARBA" id="ARBA00023306"/>
    </source>
</evidence>
<dbReference type="EMBL" id="JACRTG010000020">
    <property type="protein sequence ID" value="MBC8588495.1"/>
    <property type="molecule type" value="Genomic_DNA"/>
</dbReference>
<dbReference type="InterPro" id="IPR013685">
    <property type="entry name" value="POTRA_FtsQ_type"/>
</dbReference>
<reference evidence="10" key="1">
    <citation type="submission" date="2020-08" db="EMBL/GenBank/DDBJ databases">
        <title>Genome public.</title>
        <authorList>
            <person name="Liu C."/>
            <person name="Sun Q."/>
        </authorList>
    </citation>
    <scope>NUCLEOTIDE SEQUENCE</scope>
    <source>
        <strain evidence="10">BX21</strain>
    </source>
</reference>
<dbReference type="InterPro" id="IPR050487">
    <property type="entry name" value="FtsQ_DivIB"/>
</dbReference>
<keyword evidence="3" id="KW-0132">Cell division</keyword>
<keyword evidence="11" id="KW-1185">Reference proteome</keyword>
<dbReference type="PANTHER" id="PTHR37820:SF1">
    <property type="entry name" value="CELL DIVISION PROTEIN FTSQ"/>
    <property type="match status" value="1"/>
</dbReference>
<proteinExistence type="predicted"/>
<gene>
    <name evidence="10" type="ORF">H8707_09600</name>
</gene>
<keyword evidence="7" id="KW-0131">Cell cycle</keyword>
<feature type="transmembrane region" description="Helical" evidence="8">
    <location>
        <begin position="16"/>
        <end position="35"/>
    </location>
</feature>
<keyword evidence="4 8" id="KW-0812">Transmembrane</keyword>
<sequence>MKKTTRVERKKRRKRIFFNVILLILITTILITFALNSDLFNISMINIEGNNKLSKDIIENASSIIKGENIFKVNLRNGEKSIKKLSYIKDVKIERKLPKTININITEREAVVQIKNISSYLLVDIEGYVLDFKEDKEEKLPIINGFNINVLPSENIFEIEHGQELKDLINDEKNIEIIRNFSEINLETDDNINIILNNGIVVAFGPLDDVKYKLRYLDEILKDIEKKQISVKMIIMNKGEKPIIVTNN</sequence>
<organism evidence="10 11">
    <name type="scientific">Paratissierella segnis</name>
    <dbReference type="NCBI Taxonomy" id="2763679"/>
    <lineage>
        <taxon>Bacteria</taxon>
        <taxon>Bacillati</taxon>
        <taxon>Bacillota</taxon>
        <taxon>Tissierellia</taxon>
        <taxon>Tissierellales</taxon>
        <taxon>Tissierellaceae</taxon>
        <taxon>Paratissierella</taxon>
    </lineage>
</organism>
<evidence type="ECO:0000256" key="4">
    <source>
        <dbReference type="ARBA" id="ARBA00022692"/>
    </source>
</evidence>
<evidence type="ECO:0000313" key="10">
    <source>
        <dbReference type="EMBL" id="MBC8588495.1"/>
    </source>
</evidence>
<dbReference type="Gene3D" id="3.10.20.310">
    <property type="entry name" value="membrane protein fhac"/>
    <property type="match status" value="1"/>
</dbReference>
<dbReference type="GO" id="GO:0005886">
    <property type="term" value="C:plasma membrane"/>
    <property type="evidence" value="ECO:0007669"/>
    <property type="project" value="TreeGrafter"/>
</dbReference>
<evidence type="ECO:0000256" key="8">
    <source>
        <dbReference type="SAM" id="Phobius"/>
    </source>
</evidence>
<dbReference type="Proteomes" id="UP000601171">
    <property type="component" value="Unassembled WGS sequence"/>
</dbReference>
<dbReference type="AlphaFoldDB" id="A0A926IKP0"/>
<evidence type="ECO:0000256" key="2">
    <source>
        <dbReference type="ARBA" id="ARBA00022475"/>
    </source>
</evidence>
<dbReference type="InterPro" id="IPR034746">
    <property type="entry name" value="POTRA"/>
</dbReference>
<dbReference type="PANTHER" id="PTHR37820">
    <property type="entry name" value="CELL DIVISION PROTEIN DIVIB"/>
    <property type="match status" value="1"/>
</dbReference>
<evidence type="ECO:0000256" key="1">
    <source>
        <dbReference type="ARBA" id="ARBA00004370"/>
    </source>
</evidence>
<feature type="domain" description="POTRA" evidence="9">
    <location>
        <begin position="40"/>
        <end position="108"/>
    </location>
</feature>
<keyword evidence="2" id="KW-1003">Cell membrane</keyword>